<evidence type="ECO:0000256" key="2">
    <source>
        <dbReference type="ARBA" id="ARBA00022670"/>
    </source>
</evidence>
<dbReference type="InterPro" id="IPR015366">
    <property type="entry name" value="S53_propep"/>
</dbReference>
<keyword evidence="5" id="KW-0720">Serine protease</keyword>
<evidence type="ECO:0000313" key="11">
    <source>
        <dbReference type="Proteomes" id="UP000018296"/>
    </source>
</evidence>
<feature type="domain" description="Peptidase S53" evidence="9">
    <location>
        <begin position="212"/>
        <end position="634"/>
    </location>
</feature>
<dbReference type="AlphaFoldDB" id="V6J170"/>
<keyword evidence="7" id="KW-0865">Zymogen</keyword>
<comment type="caution">
    <text evidence="10">The sequence shown here is derived from an EMBL/GenBank/DDBJ whole genome shotgun (WGS) entry which is preliminary data.</text>
</comment>
<keyword evidence="4" id="KW-0378">Hydrolase</keyword>
<dbReference type="PROSITE" id="PS51695">
    <property type="entry name" value="SEDOLISIN"/>
    <property type="match status" value="1"/>
</dbReference>
<keyword evidence="3" id="KW-0479">Metal-binding</keyword>
<keyword evidence="6" id="KW-0106">Calcium</keyword>
<dbReference type="CDD" id="cd11377">
    <property type="entry name" value="Pro-peptidase_S53"/>
    <property type="match status" value="1"/>
</dbReference>
<keyword evidence="11" id="KW-1185">Reference proteome</keyword>
<dbReference type="Pfam" id="PF09286">
    <property type="entry name" value="Pro-kuma_activ"/>
    <property type="match status" value="1"/>
</dbReference>
<dbReference type="PANTHER" id="PTHR14218:SF15">
    <property type="entry name" value="TRIPEPTIDYL-PEPTIDASE 1"/>
    <property type="match status" value="1"/>
</dbReference>
<evidence type="ECO:0000256" key="3">
    <source>
        <dbReference type="ARBA" id="ARBA00022723"/>
    </source>
</evidence>
<keyword evidence="8" id="KW-0732">Signal</keyword>
<dbReference type="EMBL" id="AWTC01000003">
    <property type="protein sequence ID" value="EST12901.1"/>
    <property type="molecule type" value="Genomic_DNA"/>
</dbReference>
<dbReference type="Proteomes" id="UP000018296">
    <property type="component" value="Unassembled WGS sequence"/>
</dbReference>
<feature type="chain" id="PRO_5004746947" evidence="8">
    <location>
        <begin position="28"/>
        <end position="637"/>
    </location>
</feature>
<dbReference type="InterPro" id="IPR030400">
    <property type="entry name" value="Sedolisin_dom"/>
</dbReference>
<dbReference type="SMART" id="SM00944">
    <property type="entry name" value="Pro-kuma_activ"/>
    <property type="match status" value="1"/>
</dbReference>
<dbReference type="InterPro" id="IPR050819">
    <property type="entry name" value="Tripeptidyl-peptidase_I"/>
</dbReference>
<evidence type="ECO:0000256" key="4">
    <source>
        <dbReference type="ARBA" id="ARBA00022801"/>
    </source>
</evidence>
<sequence length="637" mass="68379">MMKKWSRLFTAAALALLLIFASLPAFAATNSADKQPTTVSQGTGRAVLDNADYFGDLPDNTPVSVDIVLKVKDEHLLQSYIDRSVNPNSAFYHKYLSVHEFGSNFGASPATISALTQYLKNYHISTKVYANHLIVSASGTAGDFNKAFSVTIQKAKFKGRSFHAAKNGPKLPRFLANNVLAVLGLTNYSELTPRSVKRPLTLTPNASGGPLSLNPSDLIKQYNVGPLYSKGADGTGQTIGIVTLADFNTEDAYSFWQQEGIDVKPDRIHKKLVDGGSDWNGYEETTLDVEQSGALAPKSDINVYVGPNTDTGFVNAFATAIDENTASQISVSWGLSETAITAAIKEQTEDPAYAQVFNQLFEQAAAQGISMFASAGDAGSYDASRDAGTYNLAVDNPADSPYITAAGGTTLPWSYTTRTGVKLNVSSERAWGWNYLYPYFDSLGLNTPKGWASYYFVGGGGGFSQLFATPNYQKGVSGVNQYTAVQLWQPSTDFGSVTPLSDSKIVTGQATGRNMPDVSLNADPYTGYKVYLSDPDTPGSNAGFITLGGTSVVSPQLAGLTALMNSSQNDRIGFWNSQIYRFAKQKNSPFHPLNTTGAENTNLFYTGTEGTIYNQGTGLGTIDVASLADHFQNPFSK</sequence>
<organism evidence="10 11">
    <name type="scientific">Sporolactobacillus laevolacticus DSM 442</name>
    <dbReference type="NCBI Taxonomy" id="1395513"/>
    <lineage>
        <taxon>Bacteria</taxon>
        <taxon>Bacillati</taxon>
        <taxon>Bacillota</taxon>
        <taxon>Bacilli</taxon>
        <taxon>Bacillales</taxon>
        <taxon>Sporolactobacillaceae</taxon>
        <taxon>Sporolactobacillus</taxon>
    </lineage>
</organism>
<evidence type="ECO:0000256" key="5">
    <source>
        <dbReference type="ARBA" id="ARBA00022825"/>
    </source>
</evidence>
<comment type="cofactor">
    <cofactor evidence="1">
        <name>Ca(2+)</name>
        <dbReference type="ChEBI" id="CHEBI:29108"/>
    </cofactor>
</comment>
<gene>
    <name evidence="10" type="ORF">P343_04530</name>
</gene>
<dbReference type="GO" id="GO:0006508">
    <property type="term" value="P:proteolysis"/>
    <property type="evidence" value="ECO:0007669"/>
    <property type="project" value="UniProtKB-KW"/>
</dbReference>
<evidence type="ECO:0000256" key="8">
    <source>
        <dbReference type="SAM" id="SignalP"/>
    </source>
</evidence>
<dbReference type="SUPFAM" id="SSF54897">
    <property type="entry name" value="Protease propeptides/inhibitors"/>
    <property type="match status" value="1"/>
</dbReference>
<dbReference type="CDD" id="cd04056">
    <property type="entry name" value="Peptidases_S53"/>
    <property type="match status" value="1"/>
</dbReference>
<dbReference type="eggNOG" id="COG4934">
    <property type="taxonomic scope" value="Bacteria"/>
</dbReference>
<evidence type="ECO:0000313" key="10">
    <source>
        <dbReference type="EMBL" id="EST12901.1"/>
    </source>
</evidence>
<evidence type="ECO:0000256" key="6">
    <source>
        <dbReference type="ARBA" id="ARBA00022837"/>
    </source>
</evidence>
<accession>V6J170</accession>
<dbReference type="SUPFAM" id="SSF52743">
    <property type="entry name" value="Subtilisin-like"/>
    <property type="match status" value="1"/>
</dbReference>
<dbReference type="GO" id="GO:0008240">
    <property type="term" value="F:tripeptidyl-peptidase activity"/>
    <property type="evidence" value="ECO:0007669"/>
    <property type="project" value="TreeGrafter"/>
</dbReference>
<protein>
    <submittedName>
        <fullName evidence="10">Peptidase S53</fullName>
    </submittedName>
</protein>
<proteinExistence type="predicted"/>
<reference evidence="10 11" key="1">
    <citation type="journal article" date="2013" name="Genome Announc.">
        <title>Genome Sequence of Sporolactobacillus laevolacticus DSM442, an Efficient Polymer-Grade D-Lactate Producer from Agricultural Waste Cottonseed as a Nitrogen Source.</title>
        <authorList>
            <person name="Wang H."/>
            <person name="Wang L."/>
            <person name="Ju J."/>
            <person name="Yu B."/>
            <person name="Ma Y."/>
        </authorList>
    </citation>
    <scope>NUCLEOTIDE SEQUENCE [LARGE SCALE GENOMIC DNA]</scope>
    <source>
        <strain evidence="10 11">DSM 442</strain>
    </source>
</reference>
<evidence type="ECO:0000256" key="7">
    <source>
        <dbReference type="ARBA" id="ARBA00023145"/>
    </source>
</evidence>
<feature type="signal peptide" evidence="8">
    <location>
        <begin position="1"/>
        <end position="27"/>
    </location>
</feature>
<dbReference type="PANTHER" id="PTHR14218">
    <property type="entry name" value="PROTEASE S8 TRIPEPTIDYL PEPTIDASE I CLN2"/>
    <property type="match status" value="1"/>
</dbReference>
<dbReference type="STRING" id="1395513.P343_04530"/>
<dbReference type="GO" id="GO:0004252">
    <property type="term" value="F:serine-type endopeptidase activity"/>
    <property type="evidence" value="ECO:0007669"/>
    <property type="project" value="InterPro"/>
</dbReference>
<name>V6J170_9BACL</name>
<dbReference type="GO" id="GO:0046872">
    <property type="term" value="F:metal ion binding"/>
    <property type="evidence" value="ECO:0007669"/>
    <property type="project" value="UniProtKB-KW"/>
</dbReference>
<dbReference type="RefSeq" id="WP_023509209.1">
    <property type="nucleotide sequence ID" value="NZ_AWTC01000003.1"/>
</dbReference>
<keyword evidence="2" id="KW-0645">Protease</keyword>
<dbReference type="Gene3D" id="3.40.50.200">
    <property type="entry name" value="Peptidase S8/S53 domain"/>
    <property type="match status" value="1"/>
</dbReference>
<dbReference type="PATRIC" id="fig|1395513.3.peg.930"/>
<evidence type="ECO:0000256" key="1">
    <source>
        <dbReference type="ARBA" id="ARBA00001913"/>
    </source>
</evidence>
<evidence type="ECO:0000259" key="9">
    <source>
        <dbReference type="PROSITE" id="PS51695"/>
    </source>
</evidence>
<dbReference type="InterPro" id="IPR036852">
    <property type="entry name" value="Peptidase_S8/S53_dom_sf"/>
</dbReference>